<feature type="domain" description="ATPase BadF/BadG/BcrA/BcrD type" evidence="1">
    <location>
        <begin position="4"/>
        <end position="258"/>
    </location>
</feature>
<name>A0A2K1P786_9BACT</name>
<proteinExistence type="predicted"/>
<reference evidence="2 3" key="1">
    <citation type="submission" date="2013-12" db="EMBL/GenBank/DDBJ databases">
        <title>Comparative genomics of Petrotoga isolates.</title>
        <authorList>
            <person name="Nesbo C.L."/>
            <person name="Charchuk R."/>
            <person name="Chow K."/>
        </authorList>
    </citation>
    <scope>NUCLEOTIDE SEQUENCE [LARGE SCALE GENOMIC DNA]</scope>
    <source>
        <strain evidence="2 3">DSM 13574</strain>
    </source>
</reference>
<protein>
    <submittedName>
        <fullName evidence="2">ATPase</fullName>
    </submittedName>
</protein>
<dbReference type="GO" id="GO:0045127">
    <property type="term" value="F:N-acetylglucosamine kinase activity"/>
    <property type="evidence" value="ECO:0007669"/>
    <property type="project" value="InterPro"/>
</dbReference>
<dbReference type="CDD" id="cd24007">
    <property type="entry name" value="ASKHA_NBD_eukNAGK-like"/>
    <property type="match status" value="1"/>
</dbReference>
<dbReference type="InterPro" id="IPR043129">
    <property type="entry name" value="ATPase_NBD"/>
</dbReference>
<evidence type="ECO:0000313" key="2">
    <source>
        <dbReference type="EMBL" id="PNR98577.1"/>
    </source>
</evidence>
<dbReference type="PANTHER" id="PTHR12862">
    <property type="entry name" value="BADF TYPE ATPASE DOMAIN-CONTAINING PROTEIN"/>
    <property type="match status" value="1"/>
</dbReference>
<dbReference type="Proteomes" id="UP000236434">
    <property type="component" value="Unassembled WGS sequence"/>
</dbReference>
<dbReference type="InterPro" id="IPR039758">
    <property type="entry name" value="NAGK-like"/>
</dbReference>
<evidence type="ECO:0000313" key="3">
    <source>
        <dbReference type="Proteomes" id="UP000236434"/>
    </source>
</evidence>
<dbReference type="EMBL" id="AZRL01000001">
    <property type="protein sequence ID" value="PNR98577.1"/>
    <property type="molecule type" value="Genomic_DNA"/>
</dbReference>
<dbReference type="InterPro" id="IPR002731">
    <property type="entry name" value="ATPase_BadF"/>
</dbReference>
<dbReference type="RefSeq" id="WP_103066038.1">
    <property type="nucleotide sequence ID" value="NZ_AZRL01000001.1"/>
</dbReference>
<evidence type="ECO:0000259" key="1">
    <source>
        <dbReference type="Pfam" id="PF01869"/>
    </source>
</evidence>
<comment type="caution">
    <text evidence="2">The sequence shown here is derived from an EMBL/GenBank/DDBJ whole genome shotgun (WGS) entry which is preliminary data.</text>
</comment>
<dbReference type="SUPFAM" id="SSF53067">
    <property type="entry name" value="Actin-like ATPase domain"/>
    <property type="match status" value="1"/>
</dbReference>
<dbReference type="AlphaFoldDB" id="A0A2K1P786"/>
<dbReference type="PANTHER" id="PTHR12862:SF0">
    <property type="entry name" value="N-ACETYL-D-GLUCOSAMINE KINASE"/>
    <property type="match status" value="1"/>
</dbReference>
<sequence>MKFLGIDGGGTHIAASLINESGDILKKIEIETGVNLTSVDQERLKSIISTVKTKITEVDGIVVSFSGAGTSQRKIQLLDIFKEIFDINNIFVYNDGESILYSLFKGNSLAIVIAGTGSMIMGMNEDQSIVRSGGWGHLFDDVGGGFWISTRIIQEAFRYKDKLREFDPIFNRLLKFYSCEEIEALTSLQGRKDFKTIISSFTKKALEKPTNLVEEIINEGISDLTLRCKKILDSLNIKDLYLSGSLFKSEYYLQKFQEFMLNYSLHPLNFDVSEQMALLARKYFLIK</sequence>
<dbReference type="Gene3D" id="3.30.420.40">
    <property type="match status" value="2"/>
</dbReference>
<accession>A0A2K1P786</accession>
<dbReference type="Pfam" id="PF01869">
    <property type="entry name" value="BcrAD_BadFG"/>
    <property type="match status" value="1"/>
</dbReference>
<organism evidence="2 3">
    <name type="scientific">Petrotoga olearia DSM 13574</name>
    <dbReference type="NCBI Taxonomy" id="1122955"/>
    <lineage>
        <taxon>Bacteria</taxon>
        <taxon>Thermotogati</taxon>
        <taxon>Thermotogota</taxon>
        <taxon>Thermotogae</taxon>
        <taxon>Petrotogales</taxon>
        <taxon>Petrotogaceae</taxon>
        <taxon>Petrotoga</taxon>
    </lineage>
</organism>
<dbReference type="OrthoDB" id="9772633at2"/>
<gene>
    <name evidence="2" type="ORF">X929_00085</name>
</gene>